<dbReference type="InterPro" id="IPR028002">
    <property type="entry name" value="Myb_DNA-bind_5"/>
</dbReference>
<dbReference type="OrthoDB" id="3066195at2759"/>
<name>A0A8S1D750_9INSE</name>
<dbReference type="Proteomes" id="UP000494165">
    <property type="component" value="Unassembled WGS sequence"/>
</dbReference>
<evidence type="ECO:0000256" key="2">
    <source>
        <dbReference type="ARBA" id="ARBA00016807"/>
    </source>
</evidence>
<accession>A0A8S1D750</accession>
<dbReference type="Pfam" id="PF13873">
    <property type="entry name" value="Myb_DNA-bind_5"/>
    <property type="match status" value="1"/>
</dbReference>
<dbReference type="EMBL" id="CADEPI010000169">
    <property type="protein sequence ID" value="CAB3378643.1"/>
    <property type="molecule type" value="Genomic_DNA"/>
</dbReference>
<evidence type="ECO:0000256" key="1">
    <source>
        <dbReference type="ARBA" id="ARBA00011764"/>
    </source>
</evidence>
<dbReference type="PANTHER" id="PTHR23098">
    <property type="entry name" value="AGAP001331-PA-RELATED"/>
    <property type="match status" value="1"/>
</dbReference>
<reference evidence="7 8" key="1">
    <citation type="submission" date="2020-04" db="EMBL/GenBank/DDBJ databases">
        <authorList>
            <person name="Alioto T."/>
            <person name="Alioto T."/>
            <person name="Gomez Garrido J."/>
        </authorList>
    </citation>
    <scope>NUCLEOTIDE SEQUENCE [LARGE SCALE GENOMIC DNA]</scope>
</reference>
<evidence type="ECO:0000256" key="3">
    <source>
        <dbReference type="ARBA" id="ARBA00025466"/>
    </source>
</evidence>
<evidence type="ECO:0000256" key="5">
    <source>
        <dbReference type="SAM" id="MobiDB-lite"/>
    </source>
</evidence>
<evidence type="ECO:0000313" key="7">
    <source>
        <dbReference type="EMBL" id="CAB3378643.1"/>
    </source>
</evidence>
<proteinExistence type="predicted"/>
<dbReference type="GO" id="GO:0005634">
    <property type="term" value="C:nucleus"/>
    <property type="evidence" value="ECO:0007669"/>
    <property type="project" value="TreeGrafter"/>
</dbReference>
<evidence type="ECO:0000259" key="6">
    <source>
        <dbReference type="Pfam" id="PF13873"/>
    </source>
</evidence>
<gene>
    <name evidence="7" type="ORF">CLODIP_2_CD15088</name>
</gene>
<evidence type="ECO:0000313" key="8">
    <source>
        <dbReference type="Proteomes" id="UP000494165"/>
    </source>
</evidence>
<keyword evidence="4" id="KW-0175">Coiled coil</keyword>
<comment type="function">
    <text evidence="3">Involved in transvection phenomena (= synapsis-dependent gene expression), where the synaptic pairing of chromosomes carrying genes with which zeste interacts influences the expression of these genes. Zeste binds to DNA and stimulates transcription from a nearby promoter.</text>
</comment>
<organism evidence="7 8">
    <name type="scientific">Cloeon dipterum</name>
    <dbReference type="NCBI Taxonomy" id="197152"/>
    <lineage>
        <taxon>Eukaryota</taxon>
        <taxon>Metazoa</taxon>
        <taxon>Ecdysozoa</taxon>
        <taxon>Arthropoda</taxon>
        <taxon>Hexapoda</taxon>
        <taxon>Insecta</taxon>
        <taxon>Pterygota</taxon>
        <taxon>Palaeoptera</taxon>
        <taxon>Ephemeroptera</taxon>
        <taxon>Pisciforma</taxon>
        <taxon>Baetidae</taxon>
        <taxon>Cloeon</taxon>
    </lineage>
</organism>
<dbReference type="AlphaFoldDB" id="A0A8S1D750"/>
<protein>
    <recommendedName>
        <fullName evidence="2">Regulatory protein zeste</fullName>
    </recommendedName>
</protein>
<evidence type="ECO:0000256" key="4">
    <source>
        <dbReference type="SAM" id="Coils"/>
    </source>
</evidence>
<sequence length="363" mass="41206">MPAFGSLPNFDFHVFAGKCASSLLLLTKGLQQTRGDIKIDPLALAVCLELGNIVHPRRRRIVVCLVCSINAALPSHARWHRLLMLNTQLSISRGHQQQPGAASNGGRSVPFRRQRKSNFSSAEVEILVREVAARRDVLFGGRGRTSMSNLSKSSDKMSKWNEIAAAVNGADCGEKRTVREVRKKWENVVSSFRRKIRHPNLLTSLIGTGRCPADEALACANAYCGLQPPPTPANLIIHQQHQKHEEEEEDEIYETDTDELFLQPEVQIREGVDAVPVDFSDGKGAGRVEDDCLLLPKVEARVEDEQPKDESLDMREIQMQKLQVMRELLEVEYKRLKVERKRFKLERMRFEFETRRMGAWNQD</sequence>
<feature type="region of interest" description="Disordered" evidence="5">
    <location>
        <begin position="94"/>
        <end position="116"/>
    </location>
</feature>
<keyword evidence="8" id="KW-1185">Reference proteome</keyword>
<feature type="domain" description="Myb/SANT-like DNA-binding" evidence="6">
    <location>
        <begin position="115"/>
        <end position="196"/>
    </location>
</feature>
<feature type="coiled-coil region" evidence="4">
    <location>
        <begin position="319"/>
        <end position="346"/>
    </location>
</feature>
<comment type="subunit">
    <text evidence="1">Self-associates forming complexes of several hundred monomers.</text>
</comment>
<comment type="caution">
    <text evidence="7">The sequence shown here is derived from an EMBL/GenBank/DDBJ whole genome shotgun (WGS) entry which is preliminary data.</text>
</comment>
<dbReference type="PANTHER" id="PTHR23098:SF16">
    <property type="entry name" value="REGULATORY PROTEIN ZESTE"/>
    <property type="match status" value="1"/>
</dbReference>